<dbReference type="GO" id="GO:0009389">
    <property type="term" value="F:dimethyl sulfoxide reductase activity"/>
    <property type="evidence" value="ECO:0007669"/>
    <property type="project" value="InterPro"/>
</dbReference>
<dbReference type="InterPro" id="IPR006311">
    <property type="entry name" value="TAT_signal"/>
</dbReference>
<dbReference type="InterPro" id="IPR050612">
    <property type="entry name" value="Prok_Mopterin_Oxidored"/>
</dbReference>
<keyword evidence="9" id="KW-0408">Iron</keyword>
<sequence length="891" mass="97030">MAGTDPMAGTSPMDGTDPMTGTDSMAGAGSAAGTTTADPQHTQHHPSPTRRTFLKWSAAVGGTAALASTVTNLGMPHGSTAHAATEGIADADRTVWSACTVNCGSRCPLRLQVKDGTVVRVLPDNTGTDQIGSQRVRACVRGRSIRHRIYNPDRLKKPLKRKPGTKRGDEQWQEISWDQALDEIAAKMTQIKADYGNEAIYINYGTGTLGSTISKSCDADVSAFARLMNTWGGYLDHYSDYSTTEITAAYPYFYGSWVDGNSFDDVATSHLQVLFGNNPIETRMSGGGQLFVTQQMRKEHAVRTIVIDPRYSETAVDLADEWIPIRPGTDAALVAGMIHVMVAENLHDQGFLDTYCIGFDDAHMPDGAPANASYRAYLAGRGADGVEKTPEWAASITGVPADQIRRLAREIALAKPCAITQGWGPQRQANGENTARAIFLLAAVTGNIGVSGGGTGARESARSISFVTPFNKGTTNPSKKIIPVFAWLDAIDHGEQMDTFNAGVCEKPASMAREAKVPVDDNGNPTNIKLDVPIKMVWQYGGNSIVNQTGDNNKSVEILRDDSKCELIVNCDIQYTTSCRYSDYILPGTSAAEEADIHPGSNGGPMAYGIISQQAIEPLYECHDIYWICTQLARRLGTEQAFTQGRSREDWLRATIDATRAKVPDLPDYDDWKQRGIFRKDMGPVIALADFRADPVAHALETPSGKIEIYSQRLARMSEKWEYGVFRDKLPGDSLHPLPEFVDTWEGALAARASREYPFQVIGHHYKARTHSTYGNVDWMKEAHRQQAWINILDARNRGIADGDQVFLYNDRGTIRLEAKVTERIMPGVISVPQGAWYAPKSADEVKPPPGANPERPVDTAGSVNSLTSLHPSPLARGNAVHTTIANVVKA</sequence>
<evidence type="ECO:0000256" key="6">
    <source>
        <dbReference type="ARBA" id="ARBA00022723"/>
    </source>
</evidence>
<evidence type="ECO:0000313" key="12">
    <source>
        <dbReference type="EMBL" id="SCQ74703.1"/>
    </source>
</evidence>
<reference evidence="12 13" key="1">
    <citation type="submission" date="2016-09" db="EMBL/GenBank/DDBJ databases">
        <authorList>
            <person name="Laine KS P."/>
        </authorList>
    </citation>
    <scope>NUCLEOTIDE SEQUENCE [LARGE SCALE GENOMIC DNA]</scope>
    <source>
        <strain evidence="12">PFRJS-23</strain>
    </source>
</reference>
<feature type="region of interest" description="Disordered" evidence="11">
    <location>
        <begin position="841"/>
        <end position="876"/>
    </location>
</feature>
<accession>A0A2C7ZPN6</accession>
<evidence type="ECO:0000256" key="4">
    <source>
        <dbReference type="ARBA" id="ARBA00022485"/>
    </source>
</evidence>
<dbReference type="EMBL" id="LT618793">
    <property type="protein sequence ID" value="SCQ74703.1"/>
    <property type="molecule type" value="Genomic_DNA"/>
</dbReference>
<dbReference type="Pfam" id="PF00384">
    <property type="entry name" value="Molybdopterin"/>
    <property type="match status" value="1"/>
</dbReference>
<dbReference type="Pfam" id="PF01568">
    <property type="entry name" value="Molydop_binding"/>
    <property type="match status" value="1"/>
</dbReference>
<dbReference type="FunFam" id="3.40.228.10:FF:000004">
    <property type="entry name" value="Dimethyl sulfoxide reductase subunit A"/>
    <property type="match status" value="1"/>
</dbReference>
<dbReference type="NCBIfam" id="TIGR01409">
    <property type="entry name" value="TAT_signal_seq"/>
    <property type="match status" value="1"/>
</dbReference>
<comment type="cofactor">
    <cofactor evidence="2">
        <name>[4Fe-4S] cluster</name>
        <dbReference type="ChEBI" id="CHEBI:49883"/>
    </cofactor>
</comment>
<dbReference type="AlphaFoldDB" id="A0A2C7ZPN6"/>
<protein>
    <submittedName>
        <fullName evidence="12">Anaerobic dimethyl sulfoxide reductase, A subunit, DmsA/YnfE family</fullName>
    </submittedName>
</protein>
<evidence type="ECO:0000256" key="3">
    <source>
        <dbReference type="ARBA" id="ARBA00010312"/>
    </source>
</evidence>
<evidence type="ECO:0000256" key="7">
    <source>
        <dbReference type="ARBA" id="ARBA00022729"/>
    </source>
</evidence>
<dbReference type="InterPro" id="IPR027467">
    <property type="entry name" value="MopterinOxRdtase_cofactor_BS"/>
</dbReference>
<comment type="cofactor">
    <cofactor evidence="1">
        <name>Mo-bis(molybdopterin guanine dinucleotide)</name>
        <dbReference type="ChEBI" id="CHEBI:60539"/>
    </cofactor>
</comment>
<dbReference type="PROSITE" id="PS00551">
    <property type="entry name" value="MOLYBDOPTERIN_PROK_1"/>
    <property type="match status" value="1"/>
</dbReference>
<evidence type="ECO:0000256" key="1">
    <source>
        <dbReference type="ARBA" id="ARBA00001942"/>
    </source>
</evidence>
<dbReference type="GO" id="GO:0030151">
    <property type="term" value="F:molybdenum ion binding"/>
    <property type="evidence" value="ECO:0007669"/>
    <property type="project" value="InterPro"/>
</dbReference>
<evidence type="ECO:0000256" key="9">
    <source>
        <dbReference type="ARBA" id="ARBA00023004"/>
    </source>
</evidence>
<keyword evidence="7" id="KW-0732">Signal</keyword>
<keyword evidence="10" id="KW-0411">Iron-sulfur</keyword>
<dbReference type="InterPro" id="IPR006655">
    <property type="entry name" value="Mopterin_OxRdtase_prok_CS"/>
</dbReference>
<dbReference type="GO" id="GO:0051539">
    <property type="term" value="F:4 iron, 4 sulfur cluster binding"/>
    <property type="evidence" value="ECO:0007669"/>
    <property type="project" value="UniProtKB-KW"/>
</dbReference>
<keyword evidence="8" id="KW-0560">Oxidoreductase</keyword>
<dbReference type="GO" id="GO:0043546">
    <property type="term" value="F:molybdopterin cofactor binding"/>
    <property type="evidence" value="ECO:0007669"/>
    <property type="project" value="InterPro"/>
</dbReference>
<evidence type="ECO:0000256" key="2">
    <source>
        <dbReference type="ARBA" id="ARBA00001966"/>
    </source>
</evidence>
<dbReference type="InterPro" id="IPR019546">
    <property type="entry name" value="TAT_signal_bac_arc"/>
</dbReference>
<dbReference type="OMA" id="HYSDYST"/>
<feature type="region of interest" description="Disordered" evidence="11">
    <location>
        <begin position="1"/>
        <end position="49"/>
    </location>
</feature>
<dbReference type="SUPFAM" id="SSF50692">
    <property type="entry name" value="ADC-like"/>
    <property type="match status" value="1"/>
</dbReference>
<dbReference type="CDD" id="cd02770">
    <property type="entry name" value="MopB_DmsA-EC"/>
    <property type="match status" value="1"/>
</dbReference>
<dbReference type="Proteomes" id="UP000250080">
    <property type="component" value="Chromosome I"/>
</dbReference>
<organism evidence="12 13">
    <name type="scientific">Propionibacterium freudenreichii</name>
    <dbReference type="NCBI Taxonomy" id="1744"/>
    <lineage>
        <taxon>Bacteria</taxon>
        <taxon>Bacillati</taxon>
        <taxon>Actinomycetota</taxon>
        <taxon>Actinomycetes</taxon>
        <taxon>Propionibacteriales</taxon>
        <taxon>Propionibacteriaceae</taxon>
        <taxon>Propionibacterium</taxon>
    </lineage>
</organism>
<feature type="compositionally biased region" description="Low complexity" evidence="11">
    <location>
        <begin position="20"/>
        <end position="38"/>
    </location>
</feature>
<keyword evidence="4" id="KW-0004">4Fe-4S</keyword>
<dbReference type="GO" id="GO:0009061">
    <property type="term" value="P:anaerobic respiration"/>
    <property type="evidence" value="ECO:0007669"/>
    <property type="project" value="TreeGrafter"/>
</dbReference>
<dbReference type="PANTHER" id="PTHR43742:SF3">
    <property type="entry name" value="DIMETHYL SULFOXIDE REDUCTASE DMSA"/>
    <property type="match status" value="1"/>
</dbReference>
<dbReference type="PROSITE" id="PS00932">
    <property type="entry name" value="MOLYBDOPTERIN_PROK_3"/>
    <property type="match status" value="1"/>
</dbReference>
<name>A0A2C7ZPN6_9ACTN</name>
<gene>
    <name evidence="12" type="ORF">PFR_JS23_252</name>
</gene>
<dbReference type="PROSITE" id="PS51318">
    <property type="entry name" value="TAT"/>
    <property type="match status" value="1"/>
</dbReference>
<dbReference type="InterPro" id="IPR011888">
    <property type="entry name" value="Anaer_DMSO_reductase"/>
</dbReference>
<dbReference type="Pfam" id="PF04879">
    <property type="entry name" value="Molybdop_Fe4S4"/>
    <property type="match status" value="1"/>
</dbReference>
<dbReference type="Gene3D" id="2.40.40.20">
    <property type="match status" value="1"/>
</dbReference>
<evidence type="ECO:0000313" key="13">
    <source>
        <dbReference type="Proteomes" id="UP000250080"/>
    </source>
</evidence>
<dbReference type="SMART" id="SM00926">
    <property type="entry name" value="Molybdop_Fe4S4"/>
    <property type="match status" value="1"/>
</dbReference>
<proteinExistence type="inferred from homology"/>
<evidence type="ECO:0000256" key="10">
    <source>
        <dbReference type="ARBA" id="ARBA00023014"/>
    </source>
</evidence>
<evidence type="ECO:0000256" key="8">
    <source>
        <dbReference type="ARBA" id="ARBA00023002"/>
    </source>
</evidence>
<dbReference type="InterPro" id="IPR006657">
    <property type="entry name" value="MoPterin_dinucl-bd_dom"/>
</dbReference>
<dbReference type="PROSITE" id="PS51669">
    <property type="entry name" value="4FE4S_MOW_BIS_MGD"/>
    <property type="match status" value="1"/>
</dbReference>
<dbReference type="Gene3D" id="3.40.228.10">
    <property type="entry name" value="Dimethylsulfoxide Reductase, domain 2"/>
    <property type="match status" value="1"/>
</dbReference>
<dbReference type="Gene3D" id="2.20.25.90">
    <property type="entry name" value="ADC-like domains"/>
    <property type="match status" value="1"/>
</dbReference>
<comment type="similarity">
    <text evidence="3">Belongs to the prokaryotic molybdopterin-containing oxidoreductase family.</text>
</comment>
<dbReference type="GO" id="GO:0009055">
    <property type="term" value="F:electron transfer activity"/>
    <property type="evidence" value="ECO:0007669"/>
    <property type="project" value="TreeGrafter"/>
</dbReference>
<dbReference type="InterPro" id="IPR006656">
    <property type="entry name" value="Mopterin_OxRdtase"/>
</dbReference>
<keyword evidence="5" id="KW-0500">Molybdenum</keyword>
<dbReference type="InterPro" id="IPR009010">
    <property type="entry name" value="Asp_de-COase-like_dom_sf"/>
</dbReference>
<dbReference type="SUPFAM" id="SSF53706">
    <property type="entry name" value="Formate dehydrogenase/DMSO reductase, domains 1-3"/>
    <property type="match status" value="1"/>
</dbReference>
<evidence type="ECO:0000256" key="5">
    <source>
        <dbReference type="ARBA" id="ARBA00022505"/>
    </source>
</evidence>
<feature type="compositionally biased region" description="Polar residues" evidence="11">
    <location>
        <begin position="862"/>
        <end position="871"/>
    </location>
</feature>
<dbReference type="InterPro" id="IPR006963">
    <property type="entry name" value="Mopterin_OxRdtase_4Fe-4S_dom"/>
</dbReference>
<keyword evidence="6" id="KW-0479">Metal-binding</keyword>
<dbReference type="Pfam" id="PF10518">
    <property type="entry name" value="TAT_signal"/>
    <property type="match status" value="1"/>
</dbReference>
<evidence type="ECO:0000256" key="11">
    <source>
        <dbReference type="SAM" id="MobiDB-lite"/>
    </source>
</evidence>
<dbReference type="NCBIfam" id="TIGR02166">
    <property type="entry name" value="dmsA_ynfE"/>
    <property type="match status" value="1"/>
</dbReference>
<dbReference type="Gene3D" id="3.40.50.740">
    <property type="match status" value="2"/>
</dbReference>
<dbReference type="PANTHER" id="PTHR43742">
    <property type="entry name" value="TRIMETHYLAMINE-N-OXIDE REDUCTASE"/>
    <property type="match status" value="1"/>
</dbReference>
<dbReference type="GO" id="GO:0030288">
    <property type="term" value="C:outer membrane-bounded periplasmic space"/>
    <property type="evidence" value="ECO:0007669"/>
    <property type="project" value="TreeGrafter"/>
</dbReference>
<dbReference type="PROSITE" id="PS00490">
    <property type="entry name" value="MOLYBDOPTERIN_PROK_2"/>
    <property type="match status" value="1"/>
</dbReference>